<dbReference type="GO" id="GO:0006355">
    <property type="term" value="P:regulation of DNA-templated transcription"/>
    <property type="evidence" value="ECO:0000318"/>
    <property type="project" value="GO_Central"/>
</dbReference>
<dbReference type="PROSITE" id="PS50053">
    <property type="entry name" value="UBIQUITIN_2"/>
    <property type="match status" value="1"/>
</dbReference>
<sequence length="825" mass="96815">MEISISAPYEKQLKFDLKDDVTVEELTREISDAIKIPTHTIQLFHEDIPLKPEMTIEKASDLKVTAKINLDIPPPVSDSKIVSDDSFKRNTAFLTDMYFSPTNVENALIASKNDVEVAISYLLAQPITKITESSSRSDEDAIRLYDGESSNDSSQENSNEISPESPNTSDSDKTIPHPSETALQVVNYPKPNQDSIYLSMKQHILSVLKSQSQIDDEDNDKEHEWTPEEDKKLTTLYEENVMKDNKWTTLQEAFPDIKLYEIRIRIMQLSLDNLSSRSKNKGITESDKTKAQIVEKPPETTFKFTEEDMRFFWKLILHRGTPFEKMDYMKDRYKTHTEEELKTMYMDAYNIIMFKSKHFQALKYSDFMTVSQIPEELLMQVYLSIYEVKNKWSCYKKIFPNVDAISLKQRVKKLLKIEKTDQQLQEKRDTSGDKRKEHWPREREQQFINMMATNKRDWQQILQVNPNYNQHTLIMRFYRLIKAYREVSRPDLVFPKSYLEKIETRGLGKKPNSSSEEANSTKSADEENKTNENKSEENQALDEMTNLDFGFIEENQMKFTTSKKILLPQIANLNSPDTDPNLSAKQRWSPQEDNKLLRVYDRYKNERDKWLKILWFFPTRTSGSLINRLNRLRHGLIKPKKQLNENGEEITKNEEEEEESEEQKVDQELPVIVDDKDQPTPEIEKPKSQEIEEEVTKQSDIVNMGIIPIEKEELIVKYLKKINKYSKNDSLWDEKNDQLLLKKYVKGEDIYEEFSSVSKIAISSRLRYLKKILSNPISSEEAHVWLSDKDRKKIGLPVFNFKMKKLEEERPIQMKFYDLSEIVAD</sequence>
<feature type="domain" description="Ubiquitin-like" evidence="3">
    <location>
        <begin position="1"/>
        <end position="58"/>
    </location>
</feature>
<dbReference type="CDD" id="cd00167">
    <property type="entry name" value="SANT"/>
    <property type="match status" value="1"/>
</dbReference>
<dbReference type="Proteomes" id="UP000001542">
    <property type="component" value="Unassembled WGS sequence"/>
</dbReference>
<reference evidence="6" key="2">
    <citation type="journal article" date="2007" name="Science">
        <title>Draft genome sequence of the sexually transmitted pathogen Trichomonas vaginalis.</title>
        <authorList>
            <person name="Carlton J.M."/>
            <person name="Hirt R.P."/>
            <person name="Silva J.C."/>
            <person name="Delcher A.L."/>
            <person name="Schatz M."/>
            <person name="Zhao Q."/>
            <person name="Wortman J.R."/>
            <person name="Bidwell S.L."/>
            <person name="Alsmark U.C.M."/>
            <person name="Besteiro S."/>
            <person name="Sicheritz-Ponten T."/>
            <person name="Noel C.J."/>
            <person name="Dacks J.B."/>
            <person name="Foster P.G."/>
            <person name="Simillion C."/>
            <person name="Van de Peer Y."/>
            <person name="Miranda-Saavedra D."/>
            <person name="Barton G.J."/>
            <person name="Westrop G.D."/>
            <person name="Mueller S."/>
            <person name="Dessi D."/>
            <person name="Fiori P.L."/>
            <person name="Ren Q."/>
            <person name="Paulsen I."/>
            <person name="Zhang H."/>
            <person name="Bastida-Corcuera F.D."/>
            <person name="Simoes-Barbosa A."/>
            <person name="Brown M.T."/>
            <person name="Hayes R.D."/>
            <person name="Mukherjee M."/>
            <person name="Okumura C.Y."/>
            <person name="Schneider R."/>
            <person name="Smith A.J."/>
            <person name="Vanacova S."/>
            <person name="Villalvazo M."/>
            <person name="Haas B.J."/>
            <person name="Pertea M."/>
            <person name="Feldblyum T.V."/>
            <person name="Utterback T.R."/>
            <person name="Shu C.L."/>
            <person name="Osoegawa K."/>
            <person name="de Jong P.J."/>
            <person name="Hrdy I."/>
            <person name="Horvathova L."/>
            <person name="Zubacova Z."/>
            <person name="Dolezal P."/>
            <person name="Malik S.B."/>
            <person name="Logsdon J.M. Jr."/>
            <person name="Henze K."/>
            <person name="Gupta A."/>
            <person name="Wang C.C."/>
            <person name="Dunne R.L."/>
            <person name="Upcroft J.A."/>
            <person name="Upcroft P."/>
            <person name="White O."/>
            <person name="Salzberg S.L."/>
            <person name="Tang P."/>
            <person name="Chiu C.-H."/>
            <person name="Lee Y.-S."/>
            <person name="Embley T.M."/>
            <person name="Coombs G.H."/>
            <person name="Mottram J.C."/>
            <person name="Tachezy J."/>
            <person name="Fraser-Liggett C.M."/>
            <person name="Johnson P.J."/>
        </authorList>
    </citation>
    <scope>NUCLEOTIDE SEQUENCE [LARGE SCALE GENOMIC DNA]</scope>
    <source>
        <strain evidence="6">G3</strain>
    </source>
</reference>
<feature type="compositionally biased region" description="Basic and acidic residues" evidence="1">
    <location>
        <begin position="662"/>
        <end position="694"/>
    </location>
</feature>
<name>A2DC84_TRIV3</name>
<feature type="domain" description="UBA" evidence="2">
    <location>
        <begin position="82"/>
        <end position="125"/>
    </location>
</feature>
<dbReference type="InterPro" id="IPR009060">
    <property type="entry name" value="UBA-like_sf"/>
</dbReference>
<feature type="region of interest" description="Disordered" evidence="1">
    <location>
        <begin position="422"/>
        <end position="442"/>
    </location>
</feature>
<dbReference type="SUPFAM" id="SSF46934">
    <property type="entry name" value="UBA-like"/>
    <property type="match status" value="1"/>
</dbReference>
<dbReference type="GO" id="GO:0005634">
    <property type="term" value="C:nucleus"/>
    <property type="evidence" value="ECO:0000318"/>
    <property type="project" value="GO_Central"/>
</dbReference>
<dbReference type="InterPro" id="IPR029071">
    <property type="entry name" value="Ubiquitin-like_domsf"/>
</dbReference>
<feature type="region of interest" description="Disordered" evidence="1">
    <location>
        <begin position="146"/>
        <end position="181"/>
    </location>
</feature>
<proteinExistence type="predicted"/>
<dbReference type="InterPro" id="IPR000626">
    <property type="entry name" value="Ubiquitin-like_dom"/>
</dbReference>
<feature type="compositionally biased region" description="Low complexity" evidence="1">
    <location>
        <begin position="148"/>
        <end position="162"/>
    </location>
</feature>
<gene>
    <name evidence="6" type="ORF">TVAG_457610</name>
</gene>
<evidence type="ECO:0000259" key="3">
    <source>
        <dbReference type="PROSITE" id="PS50053"/>
    </source>
</evidence>
<dbReference type="AlphaFoldDB" id="A2DC84"/>
<keyword evidence="7" id="KW-1185">Reference proteome</keyword>
<dbReference type="PROSITE" id="PS50090">
    <property type="entry name" value="MYB_LIKE"/>
    <property type="match status" value="1"/>
</dbReference>
<dbReference type="RefSeq" id="XP_001583111.1">
    <property type="nucleotide sequence ID" value="XM_001583061.1"/>
</dbReference>
<organism evidence="6 7">
    <name type="scientific">Trichomonas vaginalis (strain ATCC PRA-98 / G3)</name>
    <dbReference type="NCBI Taxonomy" id="412133"/>
    <lineage>
        <taxon>Eukaryota</taxon>
        <taxon>Metamonada</taxon>
        <taxon>Parabasalia</taxon>
        <taxon>Trichomonadida</taxon>
        <taxon>Trichomonadidae</taxon>
        <taxon>Trichomonas</taxon>
    </lineage>
</organism>
<dbReference type="InterPro" id="IPR017930">
    <property type="entry name" value="Myb_dom"/>
</dbReference>
<dbReference type="GO" id="GO:0000981">
    <property type="term" value="F:DNA-binding transcription factor activity, RNA polymerase II-specific"/>
    <property type="evidence" value="ECO:0000318"/>
    <property type="project" value="GO_Central"/>
</dbReference>
<evidence type="ECO:0000256" key="1">
    <source>
        <dbReference type="SAM" id="MobiDB-lite"/>
    </source>
</evidence>
<evidence type="ECO:0000259" key="2">
    <source>
        <dbReference type="PROSITE" id="PS50030"/>
    </source>
</evidence>
<feature type="region of interest" description="Disordered" evidence="1">
    <location>
        <begin position="505"/>
        <end position="540"/>
    </location>
</feature>
<dbReference type="InterPro" id="IPR009057">
    <property type="entry name" value="Homeodomain-like_sf"/>
</dbReference>
<dbReference type="InterPro" id="IPR001005">
    <property type="entry name" value="SANT/Myb"/>
</dbReference>
<dbReference type="Pfam" id="PF00249">
    <property type="entry name" value="Myb_DNA-binding"/>
    <property type="match status" value="1"/>
</dbReference>
<dbReference type="InterPro" id="IPR015940">
    <property type="entry name" value="UBA"/>
</dbReference>
<dbReference type="InParanoid" id="A2DC84"/>
<feature type="compositionally biased region" description="Polar residues" evidence="1">
    <location>
        <begin position="511"/>
        <end position="522"/>
    </location>
</feature>
<evidence type="ECO:0000313" key="7">
    <source>
        <dbReference type="Proteomes" id="UP000001542"/>
    </source>
</evidence>
<dbReference type="VEuPathDB" id="TrichDB:TVAGG3_0262350"/>
<dbReference type="PROSITE" id="PS51294">
    <property type="entry name" value="HTH_MYB"/>
    <property type="match status" value="1"/>
</dbReference>
<dbReference type="CDD" id="cd17039">
    <property type="entry name" value="Ubl_ubiquitin_like"/>
    <property type="match status" value="1"/>
</dbReference>
<dbReference type="Gene3D" id="1.10.8.10">
    <property type="entry name" value="DNA helicase RuvA subunit, C-terminal domain"/>
    <property type="match status" value="1"/>
</dbReference>
<protein>
    <submittedName>
        <fullName evidence="6">Myb-like DNA-binding domain containing protein</fullName>
    </submittedName>
</protein>
<evidence type="ECO:0000259" key="5">
    <source>
        <dbReference type="PROSITE" id="PS51294"/>
    </source>
</evidence>
<dbReference type="Gene3D" id="1.10.10.60">
    <property type="entry name" value="Homeodomain-like"/>
    <property type="match status" value="1"/>
</dbReference>
<dbReference type="PROSITE" id="PS50030">
    <property type="entry name" value="UBA"/>
    <property type="match status" value="1"/>
</dbReference>
<evidence type="ECO:0000259" key="4">
    <source>
        <dbReference type="PROSITE" id="PS50090"/>
    </source>
</evidence>
<accession>A2DC84</accession>
<keyword evidence="6" id="KW-0238">DNA-binding</keyword>
<feature type="compositionally biased region" description="Basic and acidic residues" evidence="1">
    <location>
        <begin position="523"/>
        <end position="537"/>
    </location>
</feature>
<feature type="region of interest" description="Disordered" evidence="1">
    <location>
        <begin position="643"/>
        <end position="694"/>
    </location>
</feature>
<dbReference type="VEuPathDB" id="TrichDB:TVAG_457610"/>
<dbReference type="KEGG" id="tva:5467679"/>
<dbReference type="EMBL" id="DS113186">
    <property type="protein sequence ID" value="EAY22125.1"/>
    <property type="molecule type" value="Genomic_DNA"/>
</dbReference>
<evidence type="ECO:0000313" key="6">
    <source>
        <dbReference type="EMBL" id="EAY22125.1"/>
    </source>
</evidence>
<reference evidence="6" key="1">
    <citation type="submission" date="2006-10" db="EMBL/GenBank/DDBJ databases">
        <authorList>
            <person name="Amadeo P."/>
            <person name="Zhao Q."/>
            <person name="Wortman J."/>
            <person name="Fraser-Liggett C."/>
            <person name="Carlton J."/>
        </authorList>
    </citation>
    <scope>NUCLEOTIDE SEQUENCE</scope>
    <source>
        <strain evidence="6">G3</strain>
    </source>
</reference>
<dbReference type="SUPFAM" id="SSF46689">
    <property type="entry name" value="Homeodomain-like"/>
    <property type="match status" value="1"/>
</dbReference>
<dbReference type="GO" id="GO:0000978">
    <property type="term" value="F:RNA polymerase II cis-regulatory region sequence-specific DNA binding"/>
    <property type="evidence" value="ECO:0000318"/>
    <property type="project" value="GO_Central"/>
</dbReference>
<feature type="domain" description="HTH myb-type" evidence="5">
    <location>
        <begin position="585"/>
        <end position="637"/>
    </location>
</feature>
<dbReference type="SMART" id="SM00717">
    <property type="entry name" value="SANT"/>
    <property type="match status" value="3"/>
</dbReference>
<dbReference type="SUPFAM" id="SSF54236">
    <property type="entry name" value="Ubiquitin-like"/>
    <property type="match status" value="1"/>
</dbReference>
<feature type="domain" description="Myb-like" evidence="4">
    <location>
        <begin position="585"/>
        <end position="633"/>
    </location>
</feature>